<dbReference type="PROSITE" id="PS50977">
    <property type="entry name" value="HTH_TETR_2"/>
    <property type="match status" value="1"/>
</dbReference>
<dbReference type="EMBL" id="JBIAMT010000002">
    <property type="protein sequence ID" value="MFF0496473.1"/>
    <property type="molecule type" value="Genomic_DNA"/>
</dbReference>
<feature type="domain" description="HTH tetR-type" evidence="3">
    <location>
        <begin position="13"/>
        <end position="73"/>
    </location>
</feature>
<dbReference type="Gene3D" id="1.10.357.10">
    <property type="entry name" value="Tetracycline Repressor, domain 2"/>
    <property type="match status" value="1"/>
</dbReference>
<dbReference type="InterPro" id="IPR041483">
    <property type="entry name" value="TetR_C_34"/>
</dbReference>
<evidence type="ECO:0000259" key="3">
    <source>
        <dbReference type="PROSITE" id="PS50977"/>
    </source>
</evidence>
<evidence type="ECO:0000256" key="2">
    <source>
        <dbReference type="PROSITE-ProRule" id="PRU00335"/>
    </source>
</evidence>
<evidence type="ECO:0000313" key="4">
    <source>
        <dbReference type="EMBL" id="MFF0496473.1"/>
    </source>
</evidence>
<organism evidence="4 5">
    <name type="scientific">Nocardia aobensis</name>
    <dbReference type="NCBI Taxonomy" id="257277"/>
    <lineage>
        <taxon>Bacteria</taxon>
        <taxon>Bacillati</taxon>
        <taxon>Actinomycetota</taxon>
        <taxon>Actinomycetes</taxon>
        <taxon>Mycobacteriales</taxon>
        <taxon>Nocardiaceae</taxon>
        <taxon>Nocardia</taxon>
    </lineage>
</organism>
<dbReference type="Pfam" id="PF00440">
    <property type="entry name" value="TetR_N"/>
    <property type="match status" value="1"/>
</dbReference>
<name>A0ABW6P1J1_9NOCA</name>
<evidence type="ECO:0000256" key="1">
    <source>
        <dbReference type="ARBA" id="ARBA00023125"/>
    </source>
</evidence>
<protein>
    <submittedName>
        <fullName evidence="4">TetR/AcrR family transcriptional regulator</fullName>
    </submittedName>
</protein>
<keyword evidence="1 2" id="KW-0238">DNA-binding</keyword>
<evidence type="ECO:0000313" key="5">
    <source>
        <dbReference type="Proteomes" id="UP001601442"/>
    </source>
</evidence>
<sequence length="228" mass="24963">MDFQRARTEEQREHRRQVLLDTAAAMLAEMPVAAVSLNELSRRVGLAKSNVLRYYESREAILLELLDAEARAWLADLDRSTPPSAEGSFRERSGVLVAAVTTTVEARPALCDLISAQAAVLERNVSTEAVLRHKRSMHDMVSEIARIVTTLLPELTADDGFQFASTTILAVAAAWPHSTPTEALQAAYAADPTIAELHVSFSDIVTQTLTLTLAGLLYERQAHPATEK</sequence>
<dbReference type="InterPro" id="IPR001647">
    <property type="entry name" value="HTH_TetR"/>
</dbReference>
<proteinExistence type="predicted"/>
<dbReference type="SUPFAM" id="SSF46689">
    <property type="entry name" value="Homeodomain-like"/>
    <property type="match status" value="1"/>
</dbReference>
<keyword evidence="5" id="KW-1185">Reference proteome</keyword>
<gene>
    <name evidence="4" type="ORF">ACFYU5_08730</name>
</gene>
<dbReference type="Pfam" id="PF17929">
    <property type="entry name" value="TetR_C_34"/>
    <property type="match status" value="1"/>
</dbReference>
<feature type="DNA-binding region" description="H-T-H motif" evidence="2">
    <location>
        <begin position="36"/>
        <end position="55"/>
    </location>
</feature>
<dbReference type="RefSeq" id="WP_387391822.1">
    <property type="nucleotide sequence ID" value="NZ_JBIAMT010000002.1"/>
</dbReference>
<dbReference type="Proteomes" id="UP001601442">
    <property type="component" value="Unassembled WGS sequence"/>
</dbReference>
<accession>A0ABW6P1J1</accession>
<comment type="caution">
    <text evidence="4">The sequence shown here is derived from an EMBL/GenBank/DDBJ whole genome shotgun (WGS) entry which is preliminary data.</text>
</comment>
<reference evidence="4 5" key="1">
    <citation type="submission" date="2024-10" db="EMBL/GenBank/DDBJ databases">
        <title>The Natural Products Discovery Center: Release of the First 8490 Sequenced Strains for Exploring Actinobacteria Biosynthetic Diversity.</title>
        <authorList>
            <person name="Kalkreuter E."/>
            <person name="Kautsar S.A."/>
            <person name="Yang D."/>
            <person name="Bader C.D."/>
            <person name="Teijaro C.N."/>
            <person name="Fluegel L."/>
            <person name="Davis C.M."/>
            <person name="Simpson J.R."/>
            <person name="Lauterbach L."/>
            <person name="Steele A.D."/>
            <person name="Gui C."/>
            <person name="Meng S."/>
            <person name="Li G."/>
            <person name="Viehrig K."/>
            <person name="Ye F."/>
            <person name="Su P."/>
            <person name="Kiefer A.F."/>
            <person name="Nichols A."/>
            <person name="Cepeda A.J."/>
            <person name="Yan W."/>
            <person name="Fan B."/>
            <person name="Jiang Y."/>
            <person name="Adhikari A."/>
            <person name="Zheng C.-J."/>
            <person name="Schuster L."/>
            <person name="Cowan T.M."/>
            <person name="Smanski M.J."/>
            <person name="Chevrette M.G."/>
            <person name="De Carvalho L.P.S."/>
            <person name="Shen B."/>
        </authorList>
    </citation>
    <scope>NUCLEOTIDE SEQUENCE [LARGE SCALE GENOMIC DNA]</scope>
    <source>
        <strain evidence="4 5">NPDC004119</strain>
    </source>
</reference>
<dbReference type="InterPro" id="IPR009057">
    <property type="entry name" value="Homeodomain-like_sf"/>
</dbReference>